<evidence type="ECO:0000256" key="5">
    <source>
        <dbReference type="ARBA" id="ARBA00022692"/>
    </source>
</evidence>
<evidence type="ECO:0000256" key="6">
    <source>
        <dbReference type="ARBA" id="ARBA00022989"/>
    </source>
</evidence>
<comment type="similarity">
    <text evidence="2 9">Belongs to the ABC-2 integral membrane protein family.</text>
</comment>
<keyword evidence="3 9" id="KW-0813">Transport</keyword>
<evidence type="ECO:0000256" key="9">
    <source>
        <dbReference type="RuleBase" id="RU361157"/>
    </source>
</evidence>
<dbReference type="PANTHER" id="PTHR30413:SF10">
    <property type="entry name" value="CAPSULE POLYSACCHARIDE EXPORT INNER-MEMBRANE PROTEIN CTRC"/>
    <property type="match status" value="1"/>
</dbReference>
<feature type="transmembrane region" description="Helical" evidence="9">
    <location>
        <begin position="119"/>
        <end position="146"/>
    </location>
</feature>
<dbReference type="PANTHER" id="PTHR30413">
    <property type="entry name" value="INNER MEMBRANE TRANSPORT PERMEASE"/>
    <property type="match status" value="1"/>
</dbReference>
<dbReference type="GO" id="GO:0015774">
    <property type="term" value="P:polysaccharide transport"/>
    <property type="evidence" value="ECO:0007669"/>
    <property type="project" value="UniProtKB-KW"/>
</dbReference>
<protein>
    <recommendedName>
        <fullName evidence="9">Transport permease protein</fullName>
    </recommendedName>
</protein>
<dbReference type="EMBL" id="CP001032">
    <property type="protein sequence ID" value="ACB77220.1"/>
    <property type="molecule type" value="Genomic_DNA"/>
</dbReference>
<reference evidence="11 12" key="1">
    <citation type="journal article" date="2011" name="J. Bacteriol.">
        <title>Genome sequence of the verrucomicrobium Opitutus terrae PB90-1, an abundant inhabitant of rice paddy soil ecosystems.</title>
        <authorList>
            <person name="van Passel M.W."/>
            <person name="Kant R."/>
            <person name="Palva A."/>
            <person name="Copeland A."/>
            <person name="Lucas S."/>
            <person name="Lapidus A."/>
            <person name="Glavina del Rio T."/>
            <person name="Pitluck S."/>
            <person name="Goltsman E."/>
            <person name="Clum A."/>
            <person name="Sun H."/>
            <person name="Schmutz J."/>
            <person name="Larimer F.W."/>
            <person name="Land M.L."/>
            <person name="Hauser L."/>
            <person name="Kyrpides N."/>
            <person name="Mikhailova N."/>
            <person name="Richardson P.P."/>
            <person name="Janssen P.H."/>
            <person name="de Vos W.M."/>
            <person name="Smidt H."/>
        </authorList>
    </citation>
    <scope>NUCLEOTIDE SEQUENCE [LARGE SCALE GENOMIC DNA]</scope>
    <source>
        <strain evidence="12">DSM 11246 / JCM 15787 / PB90-1</strain>
    </source>
</reference>
<feature type="domain" description="ABC transmembrane type-2" evidence="10">
    <location>
        <begin position="39"/>
        <end position="266"/>
    </location>
</feature>
<keyword evidence="6 9" id="KW-1133">Transmembrane helix</keyword>
<dbReference type="OrthoDB" id="9786910at2"/>
<feature type="transmembrane region" description="Helical" evidence="9">
    <location>
        <begin position="242"/>
        <end position="263"/>
    </location>
</feature>
<comment type="subcellular location">
    <subcellularLocation>
        <location evidence="1 9">Cell membrane</location>
        <topology evidence="1 9">Multi-pass membrane protein</topology>
    </subcellularLocation>
</comment>
<gene>
    <name evidence="11" type="ordered locus">Oter_3946</name>
</gene>
<keyword evidence="12" id="KW-1185">Reference proteome</keyword>
<evidence type="ECO:0000256" key="8">
    <source>
        <dbReference type="ARBA" id="ARBA00023136"/>
    </source>
</evidence>
<name>B1ZZN4_OPITP</name>
<dbReference type="InterPro" id="IPR013525">
    <property type="entry name" value="ABC2_TM"/>
</dbReference>
<dbReference type="STRING" id="452637.Oter_3946"/>
<feature type="transmembrane region" description="Helical" evidence="9">
    <location>
        <begin position="78"/>
        <end position="98"/>
    </location>
</feature>
<dbReference type="GO" id="GO:0015920">
    <property type="term" value="P:lipopolysaccharide transport"/>
    <property type="evidence" value="ECO:0007669"/>
    <property type="project" value="TreeGrafter"/>
</dbReference>
<feature type="transmembrane region" description="Helical" evidence="9">
    <location>
        <begin position="188"/>
        <end position="209"/>
    </location>
</feature>
<dbReference type="Proteomes" id="UP000007013">
    <property type="component" value="Chromosome"/>
</dbReference>
<dbReference type="Pfam" id="PF01061">
    <property type="entry name" value="ABC2_membrane"/>
    <property type="match status" value="1"/>
</dbReference>
<keyword evidence="5 9" id="KW-0812">Transmembrane</keyword>
<dbReference type="AlphaFoldDB" id="B1ZZN4"/>
<dbReference type="HOGENOM" id="CLU_060703_1_1_0"/>
<evidence type="ECO:0000259" key="10">
    <source>
        <dbReference type="PROSITE" id="PS51012"/>
    </source>
</evidence>
<evidence type="ECO:0000256" key="7">
    <source>
        <dbReference type="ARBA" id="ARBA00023047"/>
    </source>
</evidence>
<proteinExistence type="inferred from homology"/>
<evidence type="ECO:0000256" key="3">
    <source>
        <dbReference type="ARBA" id="ARBA00022448"/>
    </source>
</evidence>
<organism evidence="11 12">
    <name type="scientific">Opitutus terrae (strain DSM 11246 / JCM 15787 / PB90-1)</name>
    <dbReference type="NCBI Taxonomy" id="452637"/>
    <lineage>
        <taxon>Bacteria</taxon>
        <taxon>Pseudomonadati</taxon>
        <taxon>Verrucomicrobiota</taxon>
        <taxon>Opitutia</taxon>
        <taxon>Opitutales</taxon>
        <taxon>Opitutaceae</taxon>
        <taxon>Opitutus</taxon>
    </lineage>
</organism>
<feature type="transmembrane region" description="Helical" evidence="9">
    <location>
        <begin position="37"/>
        <end position="58"/>
    </location>
</feature>
<feature type="transmembrane region" description="Helical" evidence="9">
    <location>
        <begin position="152"/>
        <end position="176"/>
    </location>
</feature>
<evidence type="ECO:0000256" key="4">
    <source>
        <dbReference type="ARBA" id="ARBA00022475"/>
    </source>
</evidence>
<dbReference type="GO" id="GO:0140359">
    <property type="term" value="F:ABC-type transporter activity"/>
    <property type="evidence" value="ECO:0007669"/>
    <property type="project" value="InterPro"/>
</dbReference>
<dbReference type="InterPro" id="IPR047817">
    <property type="entry name" value="ABC2_TM_bact-type"/>
</dbReference>
<keyword evidence="7" id="KW-0625">Polysaccharide transport</keyword>
<dbReference type="GO" id="GO:0005886">
    <property type="term" value="C:plasma membrane"/>
    <property type="evidence" value="ECO:0007669"/>
    <property type="project" value="UniProtKB-SubCell"/>
</dbReference>
<evidence type="ECO:0000256" key="2">
    <source>
        <dbReference type="ARBA" id="ARBA00007783"/>
    </source>
</evidence>
<keyword evidence="8 9" id="KW-0472">Membrane</keyword>
<dbReference type="RefSeq" id="WP_012376748.1">
    <property type="nucleotide sequence ID" value="NC_010571.1"/>
</dbReference>
<evidence type="ECO:0000256" key="1">
    <source>
        <dbReference type="ARBA" id="ARBA00004651"/>
    </source>
</evidence>
<keyword evidence="4 9" id="KW-1003">Cell membrane</keyword>
<dbReference type="PROSITE" id="PS51012">
    <property type="entry name" value="ABC_TM2"/>
    <property type="match status" value="1"/>
</dbReference>
<dbReference type="eggNOG" id="COG1682">
    <property type="taxonomic scope" value="Bacteria"/>
</dbReference>
<evidence type="ECO:0000313" key="12">
    <source>
        <dbReference type="Proteomes" id="UP000007013"/>
    </source>
</evidence>
<accession>B1ZZN4</accession>
<keyword evidence="7" id="KW-0762">Sugar transport</keyword>
<evidence type="ECO:0000313" key="11">
    <source>
        <dbReference type="EMBL" id="ACB77220.1"/>
    </source>
</evidence>
<dbReference type="KEGG" id="ote:Oter_3946"/>
<sequence length="274" mass="30440">MNTSSANPLTPFILLWRHRELLDQFTRRTIQQRHRGSFLGVVWTVLTPLLSLGLYTFIFGYVFKSEFQAVPNPSRFDYPLGLFLGLVLFQFLGELLAQSPLAIVTQPNFVKKVVFPLEILPAAVVGAAAFNAAVSFGLALLGIVLLGHGVDWHALSVFLIFPPVLLIGLGCAWFLAGLGVFVRDTANVMPFLVQVLIYTSAVFFSVNLVRHSAGWIILKFNPLLHAVEATRRTVLWHLPASAHSLIFLWVVGLVTCYLGYAFFSKTRHAFADVL</sequence>